<dbReference type="Pfam" id="PF00324">
    <property type="entry name" value="AA_permease"/>
    <property type="match status" value="1"/>
</dbReference>
<comment type="caution">
    <text evidence="12">The sequence shown here is derived from an EMBL/GenBank/DDBJ whole genome shotgun (WGS) entry which is preliminary data.</text>
</comment>
<dbReference type="GO" id="GO:0005886">
    <property type="term" value="C:plasma membrane"/>
    <property type="evidence" value="ECO:0007669"/>
    <property type="project" value="UniProtKB-SubCell"/>
</dbReference>
<feature type="transmembrane region" description="Helical" evidence="10">
    <location>
        <begin position="337"/>
        <end position="358"/>
    </location>
</feature>
<keyword evidence="3" id="KW-0813">Transport</keyword>
<feature type="transmembrane region" description="Helical" evidence="10">
    <location>
        <begin position="286"/>
        <end position="307"/>
    </location>
</feature>
<comment type="similarity">
    <text evidence="2">Belongs to the amino acid-polyamine-organocation (APC) superfamily. Amino acid transporter (AAT) (TC 2.A.3.1) family.</text>
</comment>
<feature type="domain" description="Amino acid permease/ SLC12A" evidence="11">
    <location>
        <begin position="21"/>
        <end position="436"/>
    </location>
</feature>
<keyword evidence="9 10" id="KW-0472">Membrane</keyword>
<accession>A0A844FMU4</accession>
<dbReference type="PROSITE" id="PS00218">
    <property type="entry name" value="AMINO_ACID_PERMEASE_1"/>
    <property type="match status" value="1"/>
</dbReference>
<evidence type="ECO:0000256" key="10">
    <source>
        <dbReference type="SAM" id="Phobius"/>
    </source>
</evidence>
<feature type="transmembrane region" description="Helical" evidence="10">
    <location>
        <begin position="130"/>
        <end position="151"/>
    </location>
</feature>
<evidence type="ECO:0000256" key="5">
    <source>
        <dbReference type="ARBA" id="ARBA00022519"/>
    </source>
</evidence>
<keyword evidence="7" id="KW-0029">Amino-acid transport</keyword>
<evidence type="ECO:0000259" key="11">
    <source>
        <dbReference type="Pfam" id="PF00324"/>
    </source>
</evidence>
<dbReference type="Proteomes" id="UP000452141">
    <property type="component" value="Unassembled WGS sequence"/>
</dbReference>
<protein>
    <submittedName>
        <fullName evidence="12">Amino acid permease</fullName>
    </submittedName>
</protein>
<gene>
    <name evidence="12" type="ORF">FYJ61_04105</name>
</gene>
<dbReference type="PIRSF" id="PIRSF006060">
    <property type="entry name" value="AA_transporter"/>
    <property type="match status" value="1"/>
</dbReference>
<feature type="transmembrane region" description="Helical" evidence="10">
    <location>
        <begin position="20"/>
        <end position="39"/>
    </location>
</feature>
<dbReference type="InterPro" id="IPR004840">
    <property type="entry name" value="Amino_acid_permease_CS"/>
</dbReference>
<evidence type="ECO:0000256" key="8">
    <source>
        <dbReference type="ARBA" id="ARBA00022989"/>
    </source>
</evidence>
<dbReference type="GO" id="GO:0006865">
    <property type="term" value="P:amino acid transport"/>
    <property type="evidence" value="ECO:0007669"/>
    <property type="project" value="UniProtKB-KW"/>
</dbReference>
<evidence type="ECO:0000256" key="4">
    <source>
        <dbReference type="ARBA" id="ARBA00022475"/>
    </source>
</evidence>
<keyword evidence="4" id="KW-1003">Cell membrane</keyword>
<feature type="transmembrane region" description="Helical" evidence="10">
    <location>
        <begin position="405"/>
        <end position="425"/>
    </location>
</feature>
<dbReference type="FunFam" id="1.20.1740.10:FF:000001">
    <property type="entry name" value="Amino acid permease"/>
    <property type="match status" value="1"/>
</dbReference>
<keyword evidence="6 10" id="KW-0812">Transmembrane</keyword>
<dbReference type="PANTHER" id="PTHR43495">
    <property type="entry name" value="GABA PERMEASE"/>
    <property type="match status" value="1"/>
</dbReference>
<dbReference type="EMBL" id="VUMW01000008">
    <property type="protein sequence ID" value="MST79677.1"/>
    <property type="molecule type" value="Genomic_DNA"/>
</dbReference>
<name>A0A844FMU4_9LACO</name>
<dbReference type="GO" id="GO:0055085">
    <property type="term" value="P:transmembrane transport"/>
    <property type="evidence" value="ECO:0007669"/>
    <property type="project" value="InterPro"/>
</dbReference>
<keyword evidence="5" id="KW-0997">Cell inner membrane</keyword>
<evidence type="ECO:0000256" key="1">
    <source>
        <dbReference type="ARBA" id="ARBA00004429"/>
    </source>
</evidence>
<evidence type="ECO:0000256" key="2">
    <source>
        <dbReference type="ARBA" id="ARBA00008583"/>
    </source>
</evidence>
<feature type="transmembrane region" description="Helical" evidence="10">
    <location>
        <begin position="431"/>
        <end position="451"/>
    </location>
</feature>
<reference evidence="12 13" key="1">
    <citation type="submission" date="2019-08" db="EMBL/GenBank/DDBJ databases">
        <title>In-depth cultivation of the pig gut microbiome towards novel bacterial diversity and tailored functional studies.</title>
        <authorList>
            <person name="Wylensek D."/>
            <person name="Hitch T.C.A."/>
            <person name="Clavel T."/>
        </authorList>
    </citation>
    <scope>NUCLEOTIDE SEQUENCE [LARGE SCALE GENOMIC DNA]</scope>
    <source>
        <strain evidence="12 13">WCA-470BD-2E</strain>
    </source>
</reference>
<proteinExistence type="inferred from homology"/>
<organism evidence="12 13">
    <name type="scientific">Lactobacillus equicursoris</name>
    <dbReference type="NCBI Taxonomy" id="420645"/>
    <lineage>
        <taxon>Bacteria</taxon>
        <taxon>Bacillati</taxon>
        <taxon>Bacillota</taxon>
        <taxon>Bacilli</taxon>
        <taxon>Lactobacillales</taxon>
        <taxon>Lactobacillaceae</taxon>
        <taxon>Lactobacillus</taxon>
    </lineage>
</organism>
<comment type="subcellular location">
    <subcellularLocation>
        <location evidence="1">Cell inner membrane</location>
        <topology evidence="1">Multi-pass membrane protein</topology>
    </subcellularLocation>
</comment>
<sequence length="459" mass="50712">MEEKKQTSEQTTYKRSLTNAHIQLIALGGTIGTGLFLGVGNSIQKTGPSVILIYIIVGLMLFILMRALGELIISDLKKHTYIEFIEKYLGASIGKVTGYLYWLSWIILAMAETTALGIYFKAWFPHLPTWLPGILSVAVLLVINLISARFFGNLEFAFAIIKILMIVFFVLFAGYMLVAGQKTQYGQVSLSNLYNNGFFVKGAGGFLQAFQMVIFSFIGVELIGLTASEAKDPHKTIKSAINELPVRIILFYVLAIVAILVILPWSKVTAASSPFVQALNGAGFSGAGNLINFVVITAAISSTNSFIYSAGRLLFSVTLGGEGKWNKFFGHLNHRQLPLRALCFSALLIACAPILTLIMGDEAFSFISAIATSMFLIIWIIMTATHLVYRKKTPKEEQHEFKLPLFPYLDYLVLVFFISIIILLLCLESYRVPMITALITFAVLFGFSKALNKKNEAAK</sequence>
<feature type="transmembrane region" description="Helical" evidence="10">
    <location>
        <begin position="51"/>
        <end position="69"/>
    </location>
</feature>
<feature type="transmembrane region" description="Helical" evidence="10">
    <location>
        <begin position="244"/>
        <end position="266"/>
    </location>
</feature>
<evidence type="ECO:0000313" key="12">
    <source>
        <dbReference type="EMBL" id="MST79677.1"/>
    </source>
</evidence>
<dbReference type="AlphaFoldDB" id="A0A844FMU4"/>
<dbReference type="InterPro" id="IPR004841">
    <property type="entry name" value="AA-permease/SLC12A_dom"/>
</dbReference>
<evidence type="ECO:0000256" key="7">
    <source>
        <dbReference type="ARBA" id="ARBA00022970"/>
    </source>
</evidence>
<evidence type="ECO:0000256" key="3">
    <source>
        <dbReference type="ARBA" id="ARBA00022448"/>
    </source>
</evidence>
<feature type="transmembrane region" description="Helical" evidence="10">
    <location>
        <begin position="364"/>
        <end position="384"/>
    </location>
</feature>
<dbReference type="Gene3D" id="1.20.1740.10">
    <property type="entry name" value="Amino acid/polyamine transporter I"/>
    <property type="match status" value="1"/>
</dbReference>
<feature type="transmembrane region" description="Helical" evidence="10">
    <location>
        <begin position="158"/>
        <end position="178"/>
    </location>
</feature>
<evidence type="ECO:0000313" key="13">
    <source>
        <dbReference type="Proteomes" id="UP000452141"/>
    </source>
</evidence>
<keyword evidence="8 10" id="KW-1133">Transmembrane helix</keyword>
<feature type="transmembrane region" description="Helical" evidence="10">
    <location>
        <begin position="99"/>
        <end position="124"/>
    </location>
</feature>
<evidence type="ECO:0000256" key="9">
    <source>
        <dbReference type="ARBA" id="ARBA00023136"/>
    </source>
</evidence>
<dbReference type="PANTHER" id="PTHR43495:SF4">
    <property type="entry name" value="AROMATIC AMINO ACID TRANSPORT PROTEIN AROP"/>
    <property type="match status" value="1"/>
</dbReference>
<feature type="transmembrane region" description="Helical" evidence="10">
    <location>
        <begin position="198"/>
        <end position="223"/>
    </location>
</feature>
<dbReference type="RefSeq" id="WP_154486683.1">
    <property type="nucleotide sequence ID" value="NZ_VUMW01000008.1"/>
</dbReference>
<evidence type="ECO:0000256" key="6">
    <source>
        <dbReference type="ARBA" id="ARBA00022692"/>
    </source>
</evidence>